<evidence type="ECO:0000313" key="7">
    <source>
        <dbReference type="Proteomes" id="UP000317835"/>
    </source>
</evidence>
<dbReference type="EMBL" id="CP036426">
    <property type="protein sequence ID" value="QDV36078.1"/>
    <property type="molecule type" value="Genomic_DNA"/>
</dbReference>
<evidence type="ECO:0000256" key="3">
    <source>
        <dbReference type="ARBA" id="ARBA00023237"/>
    </source>
</evidence>
<dbReference type="GO" id="GO:0009279">
    <property type="term" value="C:cell outer membrane"/>
    <property type="evidence" value="ECO:0007669"/>
    <property type="project" value="UniProtKB-SubCell"/>
</dbReference>
<dbReference type="SUPFAM" id="SSF103088">
    <property type="entry name" value="OmpA-like"/>
    <property type="match status" value="1"/>
</dbReference>
<dbReference type="AlphaFoldDB" id="A0A518H5I8"/>
<keyword evidence="7" id="KW-1185">Reference proteome</keyword>
<keyword evidence="3" id="KW-0998">Cell outer membrane</keyword>
<feature type="domain" description="OmpA-like" evidence="5">
    <location>
        <begin position="25"/>
        <end position="142"/>
    </location>
</feature>
<reference evidence="6 7" key="1">
    <citation type="submission" date="2019-02" db="EMBL/GenBank/DDBJ databases">
        <title>Deep-cultivation of Planctomycetes and their phenomic and genomic characterization uncovers novel biology.</title>
        <authorList>
            <person name="Wiegand S."/>
            <person name="Jogler M."/>
            <person name="Boedeker C."/>
            <person name="Pinto D."/>
            <person name="Vollmers J."/>
            <person name="Rivas-Marin E."/>
            <person name="Kohn T."/>
            <person name="Peeters S.H."/>
            <person name="Heuer A."/>
            <person name="Rast P."/>
            <person name="Oberbeckmann S."/>
            <person name="Bunk B."/>
            <person name="Jeske O."/>
            <person name="Meyerdierks A."/>
            <person name="Storesund J.E."/>
            <person name="Kallscheuer N."/>
            <person name="Luecker S."/>
            <person name="Lage O.M."/>
            <person name="Pohl T."/>
            <person name="Merkel B.J."/>
            <person name="Hornburger P."/>
            <person name="Mueller R.-W."/>
            <person name="Bruemmer F."/>
            <person name="Labrenz M."/>
            <person name="Spormann A.M."/>
            <person name="Op den Camp H."/>
            <person name="Overmann J."/>
            <person name="Amann R."/>
            <person name="Jetten M.S.M."/>
            <person name="Mascher T."/>
            <person name="Medema M.H."/>
            <person name="Devos D.P."/>
            <person name="Kaster A.-K."/>
            <person name="Ovreas L."/>
            <person name="Rohde M."/>
            <person name="Galperin M.Y."/>
            <person name="Jogler C."/>
        </authorList>
    </citation>
    <scope>NUCLEOTIDE SEQUENCE [LARGE SCALE GENOMIC DNA]</scope>
    <source>
        <strain evidence="6 7">ElP</strain>
    </source>
</reference>
<dbReference type="PRINTS" id="PR01021">
    <property type="entry name" value="OMPADOMAIN"/>
</dbReference>
<dbReference type="Gene3D" id="3.30.1330.60">
    <property type="entry name" value="OmpA-like domain"/>
    <property type="match status" value="1"/>
</dbReference>
<protein>
    <submittedName>
        <fullName evidence="6">Putative lipoprotein YiaD</fullName>
    </submittedName>
</protein>
<dbReference type="Pfam" id="PF00691">
    <property type="entry name" value="OmpA"/>
    <property type="match status" value="1"/>
</dbReference>
<keyword evidence="6" id="KW-0449">Lipoprotein</keyword>
<evidence type="ECO:0000256" key="2">
    <source>
        <dbReference type="ARBA" id="ARBA00023136"/>
    </source>
</evidence>
<dbReference type="RefSeq" id="WP_197446179.1">
    <property type="nucleotide sequence ID" value="NZ_CP036426.1"/>
</dbReference>
<gene>
    <name evidence="6" type="primary">yiaD</name>
    <name evidence="6" type="ORF">ElP_39890</name>
</gene>
<dbReference type="InterPro" id="IPR006665">
    <property type="entry name" value="OmpA-like"/>
</dbReference>
<dbReference type="InterPro" id="IPR050330">
    <property type="entry name" value="Bact_OuterMem_StrucFunc"/>
</dbReference>
<dbReference type="Proteomes" id="UP000317835">
    <property type="component" value="Chromosome"/>
</dbReference>
<dbReference type="InterPro" id="IPR036737">
    <property type="entry name" value="OmpA-like_sf"/>
</dbReference>
<evidence type="ECO:0000256" key="1">
    <source>
        <dbReference type="ARBA" id="ARBA00004442"/>
    </source>
</evidence>
<name>A0A518H5I8_9BACT</name>
<evidence type="ECO:0000256" key="4">
    <source>
        <dbReference type="PROSITE-ProRule" id="PRU00473"/>
    </source>
</evidence>
<sequence length="142" mass="15536">MTPEVAWERANPAGRVDAQVDRLQHPTPPPSLYLVWNFAVGSHTLKPEHRALLRSIVPTLRNGPNAILVQGFGSSSGGVARNQQLGHLRASEVRAFLVAEGITRAKIQAPLSSGEQFPIVPNTTPENMARNRRVEIHLLLSL</sequence>
<evidence type="ECO:0000259" key="5">
    <source>
        <dbReference type="PROSITE" id="PS51123"/>
    </source>
</evidence>
<dbReference type="CDD" id="cd07185">
    <property type="entry name" value="OmpA_C-like"/>
    <property type="match status" value="1"/>
</dbReference>
<dbReference type="InterPro" id="IPR006664">
    <property type="entry name" value="OMP_bac"/>
</dbReference>
<keyword evidence="2 4" id="KW-0472">Membrane</keyword>
<proteinExistence type="predicted"/>
<dbReference type="PANTHER" id="PTHR30329">
    <property type="entry name" value="STATOR ELEMENT OF FLAGELLAR MOTOR COMPLEX"/>
    <property type="match status" value="1"/>
</dbReference>
<evidence type="ECO:0000313" key="6">
    <source>
        <dbReference type="EMBL" id="QDV36078.1"/>
    </source>
</evidence>
<dbReference type="KEGG" id="tpla:ElP_39890"/>
<organism evidence="6 7">
    <name type="scientific">Tautonia plasticadhaerens</name>
    <dbReference type="NCBI Taxonomy" id="2527974"/>
    <lineage>
        <taxon>Bacteria</taxon>
        <taxon>Pseudomonadati</taxon>
        <taxon>Planctomycetota</taxon>
        <taxon>Planctomycetia</taxon>
        <taxon>Isosphaerales</taxon>
        <taxon>Isosphaeraceae</taxon>
        <taxon>Tautonia</taxon>
    </lineage>
</organism>
<comment type="subcellular location">
    <subcellularLocation>
        <location evidence="1">Cell outer membrane</location>
    </subcellularLocation>
</comment>
<accession>A0A518H5I8</accession>
<dbReference type="PANTHER" id="PTHR30329:SF21">
    <property type="entry name" value="LIPOPROTEIN YIAD-RELATED"/>
    <property type="match status" value="1"/>
</dbReference>
<dbReference type="PROSITE" id="PS51123">
    <property type="entry name" value="OMPA_2"/>
    <property type="match status" value="1"/>
</dbReference>